<dbReference type="EMBL" id="JAGKHQ010000002">
    <property type="protein sequence ID" value="KAG7522235.1"/>
    <property type="molecule type" value="Genomic_DNA"/>
</dbReference>
<evidence type="ECO:0000313" key="1">
    <source>
        <dbReference type="EMBL" id="KAG7522235.1"/>
    </source>
</evidence>
<gene>
    <name evidence="1" type="ORF">JOB18_017054</name>
</gene>
<protein>
    <submittedName>
        <fullName evidence="1">Proteoglycan 4</fullName>
    </submittedName>
</protein>
<comment type="caution">
    <text evidence="1">The sequence shown here is derived from an EMBL/GenBank/DDBJ whole genome shotgun (WGS) entry which is preliminary data.</text>
</comment>
<dbReference type="Proteomes" id="UP000693946">
    <property type="component" value="Linkage Group LG10"/>
</dbReference>
<accession>A0AAV6SWV4</accession>
<evidence type="ECO:0000313" key="2">
    <source>
        <dbReference type="Proteomes" id="UP000693946"/>
    </source>
</evidence>
<dbReference type="AlphaFoldDB" id="A0AAV6SWV4"/>
<reference evidence="1 2" key="1">
    <citation type="journal article" date="2021" name="Sci. Rep.">
        <title>Chromosome anchoring in Senegalese sole (Solea senegalensis) reveals sex-associated markers and genome rearrangements in flatfish.</title>
        <authorList>
            <person name="Guerrero-Cozar I."/>
            <person name="Gomez-Garrido J."/>
            <person name="Berbel C."/>
            <person name="Martinez-Blanch J.F."/>
            <person name="Alioto T."/>
            <person name="Claros M.G."/>
            <person name="Gagnaire P.A."/>
            <person name="Manchado M."/>
        </authorList>
    </citation>
    <scope>NUCLEOTIDE SEQUENCE [LARGE SCALE GENOMIC DNA]</scope>
    <source>
        <strain evidence="1">Sse05_10M</strain>
    </source>
</reference>
<name>A0AAV6SWV4_SOLSE</name>
<proteinExistence type="predicted"/>
<sequence length="293" mass="33863">MRENAQTKVSRAKVFVKYLCLGWPSLTVWDWTFLFNVPLLKFYPGLLRNVGLAPTTVALYVGQAISFLEHLRDTPPKHSRLKSVEVNVLVRELRTVYKDIGRKLVGHQSLVKQDEQQQLVSKEDLAQVLARAKMTQLLEDMKKAPVRDPRTHYRFFGYLAADLSAIYGHRSGVLTKMKVKEVKDAVGDEKAGYLVNVMEHKTVRKFGVAQIYLTQEEYGWCTEWLRLRQRAVPTNQYFFSTLGRGEAKDLIKYFRKAWSEMGLRGSPTLMDIRTLSPMIRRCASMWLHLCAMM</sequence>
<keyword evidence="2" id="KW-1185">Reference proteome</keyword>
<organism evidence="1 2">
    <name type="scientific">Solea senegalensis</name>
    <name type="common">Senegalese sole</name>
    <dbReference type="NCBI Taxonomy" id="28829"/>
    <lineage>
        <taxon>Eukaryota</taxon>
        <taxon>Metazoa</taxon>
        <taxon>Chordata</taxon>
        <taxon>Craniata</taxon>
        <taxon>Vertebrata</taxon>
        <taxon>Euteleostomi</taxon>
        <taxon>Actinopterygii</taxon>
        <taxon>Neopterygii</taxon>
        <taxon>Teleostei</taxon>
        <taxon>Neoteleostei</taxon>
        <taxon>Acanthomorphata</taxon>
        <taxon>Carangaria</taxon>
        <taxon>Pleuronectiformes</taxon>
        <taxon>Pleuronectoidei</taxon>
        <taxon>Soleidae</taxon>
        <taxon>Solea</taxon>
    </lineage>
</organism>